<dbReference type="AlphaFoldDB" id="A0A6C0HNV0"/>
<name>A0A6C0HNV0_9ZZZZ</name>
<reference evidence="2" key="1">
    <citation type="journal article" date="2020" name="Nature">
        <title>Giant virus diversity and host interactions through global metagenomics.</title>
        <authorList>
            <person name="Schulz F."/>
            <person name="Roux S."/>
            <person name="Paez-Espino D."/>
            <person name="Jungbluth S."/>
            <person name="Walsh D.A."/>
            <person name="Denef V.J."/>
            <person name="McMahon K.D."/>
            <person name="Konstantinidis K.T."/>
            <person name="Eloe-Fadrosh E.A."/>
            <person name="Kyrpides N.C."/>
            <person name="Woyke T."/>
        </authorList>
    </citation>
    <scope>NUCLEOTIDE SEQUENCE</scope>
    <source>
        <strain evidence="2">GVMAG-M-3300023184-161</strain>
    </source>
</reference>
<protein>
    <submittedName>
        <fullName evidence="2">Uncharacterized protein</fullName>
    </submittedName>
</protein>
<feature type="region of interest" description="Disordered" evidence="1">
    <location>
        <begin position="310"/>
        <end position="431"/>
    </location>
</feature>
<dbReference type="InterPro" id="IPR043910">
    <property type="entry name" value="DUF5767"/>
</dbReference>
<evidence type="ECO:0000256" key="1">
    <source>
        <dbReference type="SAM" id="MobiDB-lite"/>
    </source>
</evidence>
<organism evidence="2">
    <name type="scientific">viral metagenome</name>
    <dbReference type="NCBI Taxonomy" id="1070528"/>
    <lineage>
        <taxon>unclassified sequences</taxon>
        <taxon>metagenomes</taxon>
        <taxon>organismal metagenomes</taxon>
    </lineage>
</organism>
<evidence type="ECO:0000313" key="2">
    <source>
        <dbReference type="EMBL" id="QHT82342.1"/>
    </source>
</evidence>
<proteinExistence type="predicted"/>
<feature type="compositionally biased region" description="Basic and acidic residues" evidence="1">
    <location>
        <begin position="349"/>
        <end position="365"/>
    </location>
</feature>
<feature type="compositionally biased region" description="Polar residues" evidence="1">
    <location>
        <begin position="329"/>
        <end position="348"/>
    </location>
</feature>
<dbReference type="EMBL" id="MN739998">
    <property type="protein sequence ID" value="QHT82342.1"/>
    <property type="molecule type" value="Genomic_DNA"/>
</dbReference>
<sequence>MDITDIIDITNSDVQNIQLNTSNNPPSKHLGEGVELLMNMKHKDTHNNSVKIDVSDVTDLERDLNDLSTGINASRSEKADIVFKNVGFSQLGKDSNIGEISSNNRDDGENKTWDGFKKIDLQLNPDSVETTKKLSQEETLREKFKTLRRLEEIQSKGGKLTKQYSMESSLSEMQGEYETIVSEKERTNSCKFQGRMLMAAITGIEFLNNRFDPFDIKLDGWSEQLNENINDYDDIFSELHEKYKTKAKMAPELKLMFQLAGSGIMVHMTNTMFKSAVPGMDDILRQNPELAKQFTQAAVNTMGAQNPGFGGFMNNFMPGAHGGGGGGQSQPPTNSNNGSESRSFTNNRRSFEEKVEQDNVNKMEFKPGGGERPATGVTRQEKTNKSSAPRPEMKGPSDISDLLSGLKIKKPDVKNKINHKRSDKNTVSLDI</sequence>
<dbReference type="Pfam" id="PF19071">
    <property type="entry name" value="DUF5767"/>
    <property type="match status" value="1"/>
</dbReference>
<accession>A0A6C0HNV0</accession>